<organism evidence="2 3">
    <name type="scientific">Geodermatophilus obscurus</name>
    <dbReference type="NCBI Taxonomy" id="1861"/>
    <lineage>
        <taxon>Bacteria</taxon>
        <taxon>Bacillati</taxon>
        <taxon>Actinomycetota</taxon>
        <taxon>Actinomycetes</taxon>
        <taxon>Geodermatophilales</taxon>
        <taxon>Geodermatophilaceae</taxon>
        <taxon>Geodermatophilus</taxon>
    </lineage>
</organism>
<gene>
    <name evidence="2" type="ORF">SAMN05660350_00422</name>
</gene>
<dbReference type="EMBL" id="FRDM01000001">
    <property type="protein sequence ID" value="SHN52744.1"/>
    <property type="molecule type" value="Genomic_DNA"/>
</dbReference>
<protein>
    <submittedName>
        <fullName evidence="2">Uncharacterized protein</fullName>
    </submittedName>
</protein>
<feature type="region of interest" description="Disordered" evidence="1">
    <location>
        <begin position="156"/>
        <end position="175"/>
    </location>
</feature>
<evidence type="ECO:0000256" key="1">
    <source>
        <dbReference type="SAM" id="MobiDB-lite"/>
    </source>
</evidence>
<proteinExistence type="predicted"/>
<sequence length="175" mass="19237">MAWEWVAPVATAGASTAAVVATYLAARQTVNTQAQTARETRNHERQMAELARARDREQSDRDQRLAAYVDCLTAIRAAGTTWQQLTSDARNEIRTALVRVELLGTSTVARKADVVLGLVSHEDITSPVSLAWIEEQLLDAMREDLTGEPGLALERAAGRVRRERTRADDSDAVPQ</sequence>
<evidence type="ECO:0000313" key="2">
    <source>
        <dbReference type="EMBL" id="SHN52744.1"/>
    </source>
</evidence>
<dbReference type="Proteomes" id="UP000184428">
    <property type="component" value="Unassembled WGS sequence"/>
</dbReference>
<name>A0A1M7S2Z9_9ACTN</name>
<evidence type="ECO:0000313" key="3">
    <source>
        <dbReference type="Proteomes" id="UP000184428"/>
    </source>
</evidence>
<reference evidence="2 3" key="1">
    <citation type="submission" date="2016-12" db="EMBL/GenBank/DDBJ databases">
        <authorList>
            <person name="Song W.-J."/>
            <person name="Kurnit D.M."/>
        </authorList>
    </citation>
    <scope>NUCLEOTIDE SEQUENCE [LARGE SCALE GENOMIC DNA]</scope>
    <source>
        <strain evidence="2 3">DSM 43162</strain>
    </source>
</reference>
<dbReference type="AlphaFoldDB" id="A0A1M7S2Z9"/>
<accession>A0A1M7S2Z9</accession>